<dbReference type="RefSeq" id="XP_018188566.1">
    <property type="nucleotide sequence ID" value="XM_018332643.1"/>
</dbReference>
<dbReference type="PROSITE" id="PS50002">
    <property type="entry name" value="SH3"/>
    <property type="match status" value="1"/>
</dbReference>
<dbReference type="GO" id="GO:0030479">
    <property type="term" value="C:actin cortical patch"/>
    <property type="evidence" value="ECO:0007669"/>
    <property type="project" value="TreeGrafter"/>
</dbReference>
<dbReference type="GO" id="GO:1990528">
    <property type="term" value="C:Rvs161p-Rvs167p complex"/>
    <property type="evidence" value="ECO:0007669"/>
    <property type="project" value="TreeGrafter"/>
</dbReference>
<dbReference type="PANTHER" id="PTHR47174">
    <property type="entry name" value="BRIDGING INTEGRATOR 3"/>
    <property type="match status" value="1"/>
</dbReference>
<evidence type="ECO:0000256" key="7">
    <source>
        <dbReference type="ARBA" id="ARBA00022443"/>
    </source>
</evidence>
<feature type="domain" description="BAR" evidence="13">
    <location>
        <begin position="6"/>
        <end position="240"/>
    </location>
</feature>
<evidence type="ECO:0000256" key="1">
    <source>
        <dbReference type="ARBA" id="ARBA00002654"/>
    </source>
</evidence>
<dbReference type="InParanoid" id="A0A165H5G6"/>
<evidence type="ECO:0000256" key="2">
    <source>
        <dbReference type="ARBA" id="ARBA00004125"/>
    </source>
</evidence>
<dbReference type="GO" id="GO:0043332">
    <property type="term" value="C:mating projection tip"/>
    <property type="evidence" value="ECO:0007669"/>
    <property type="project" value="TreeGrafter"/>
</dbReference>
<dbReference type="STRING" id="1328760.A0A165H5G6"/>
<dbReference type="SUPFAM" id="SSF50044">
    <property type="entry name" value="SH3-domain"/>
    <property type="match status" value="1"/>
</dbReference>
<evidence type="ECO:0000259" key="12">
    <source>
        <dbReference type="PROSITE" id="PS50002"/>
    </source>
</evidence>
<dbReference type="EMBL" id="KV407458">
    <property type="protein sequence ID" value="KZF23011.1"/>
    <property type="molecule type" value="Genomic_DNA"/>
</dbReference>
<feature type="domain" description="SH3" evidence="12">
    <location>
        <begin position="470"/>
        <end position="528"/>
    </location>
</feature>
<feature type="coiled-coil region" evidence="10">
    <location>
        <begin position="89"/>
        <end position="189"/>
    </location>
</feature>
<dbReference type="Pfam" id="PF14604">
    <property type="entry name" value="SH3_9"/>
    <property type="match status" value="1"/>
</dbReference>
<evidence type="ECO:0000259" key="13">
    <source>
        <dbReference type="PROSITE" id="PS51021"/>
    </source>
</evidence>
<evidence type="ECO:0000256" key="11">
    <source>
        <dbReference type="SAM" id="MobiDB-lite"/>
    </source>
</evidence>
<feature type="compositionally biased region" description="Basic residues" evidence="11">
    <location>
        <begin position="457"/>
        <end position="470"/>
    </location>
</feature>
<dbReference type="GO" id="GO:0010008">
    <property type="term" value="C:endosome membrane"/>
    <property type="evidence" value="ECO:0007669"/>
    <property type="project" value="UniProtKB-SubCell"/>
</dbReference>
<feature type="compositionally biased region" description="Low complexity" evidence="11">
    <location>
        <begin position="304"/>
        <end position="321"/>
    </location>
</feature>
<dbReference type="FunFam" id="2.30.30.40:FF:000072">
    <property type="entry name" value="Unconventional Myosin IB"/>
    <property type="match status" value="1"/>
</dbReference>
<dbReference type="PROSITE" id="PS51021">
    <property type="entry name" value="BAR"/>
    <property type="match status" value="1"/>
</dbReference>
<dbReference type="InterPro" id="IPR046982">
    <property type="entry name" value="BIN3/RVS161-like"/>
</dbReference>
<dbReference type="GO" id="GO:0006897">
    <property type="term" value="P:endocytosis"/>
    <property type="evidence" value="ECO:0007669"/>
    <property type="project" value="InterPro"/>
</dbReference>
<comment type="similarity">
    <text evidence="3">Belongs to the STAM family.</text>
</comment>
<dbReference type="GO" id="GO:0031097">
    <property type="term" value="C:medial cortex"/>
    <property type="evidence" value="ECO:0007669"/>
    <property type="project" value="TreeGrafter"/>
</dbReference>
<keyword evidence="15" id="KW-1185">Reference proteome</keyword>
<dbReference type="GeneID" id="28897780"/>
<dbReference type="SMART" id="SM00326">
    <property type="entry name" value="SH3"/>
    <property type="match status" value="1"/>
</dbReference>
<keyword evidence="10" id="KW-0175">Coiled coil</keyword>
<dbReference type="InterPro" id="IPR004148">
    <property type="entry name" value="BAR_dom"/>
</dbReference>
<dbReference type="Gene3D" id="1.20.1270.60">
    <property type="entry name" value="Arfaptin homology (AH) domain/BAR domain"/>
    <property type="match status" value="1"/>
</dbReference>
<dbReference type="CDD" id="cd07599">
    <property type="entry name" value="BAR_Rvs167p"/>
    <property type="match status" value="1"/>
</dbReference>
<feature type="compositionally biased region" description="Low complexity" evidence="11">
    <location>
        <begin position="396"/>
        <end position="409"/>
    </location>
</feature>
<dbReference type="InterPro" id="IPR027267">
    <property type="entry name" value="AH/BAR_dom_sf"/>
</dbReference>
<evidence type="ECO:0000256" key="10">
    <source>
        <dbReference type="SAM" id="Coils"/>
    </source>
</evidence>
<dbReference type="InterPro" id="IPR001452">
    <property type="entry name" value="SH3_domain"/>
</dbReference>
<dbReference type="SUPFAM" id="SSF103657">
    <property type="entry name" value="BAR/IMD domain-like"/>
    <property type="match status" value="1"/>
</dbReference>
<feature type="compositionally biased region" description="Polar residues" evidence="11">
    <location>
        <begin position="416"/>
        <end position="440"/>
    </location>
</feature>
<evidence type="ECO:0000256" key="8">
    <source>
        <dbReference type="ARBA" id="ARBA00022753"/>
    </source>
</evidence>
<comment type="subunit">
    <text evidence="4">Component of the ESCRT-0 complex composed of HSE1 and VPS27.</text>
</comment>
<evidence type="ECO:0000256" key="5">
    <source>
        <dbReference type="ARBA" id="ARBA00017923"/>
    </source>
</evidence>
<evidence type="ECO:0000256" key="4">
    <source>
        <dbReference type="ARBA" id="ARBA00011446"/>
    </source>
</evidence>
<keyword evidence="7 9" id="KW-0728">SH3 domain</keyword>
<protein>
    <recommendedName>
        <fullName evidence="5">Class E vacuolar protein-sorting machinery protein HSE1</fullName>
    </recommendedName>
    <alternativeName>
        <fullName evidence="6">Class E vacuolar protein-sorting machinery protein hse1</fullName>
    </alternativeName>
</protein>
<evidence type="ECO:0000256" key="6">
    <source>
        <dbReference type="ARBA" id="ARBA00018978"/>
    </source>
</evidence>
<evidence type="ECO:0000256" key="9">
    <source>
        <dbReference type="PROSITE-ProRule" id="PRU00192"/>
    </source>
</evidence>
<feature type="compositionally biased region" description="Low complexity" evidence="11">
    <location>
        <begin position="447"/>
        <end position="456"/>
    </location>
</feature>
<feature type="compositionally biased region" description="Low complexity" evidence="11">
    <location>
        <begin position="336"/>
        <end position="356"/>
    </location>
</feature>
<dbReference type="Pfam" id="PF03114">
    <property type="entry name" value="BAR"/>
    <property type="match status" value="1"/>
</dbReference>
<dbReference type="PANTHER" id="PTHR47174:SF2">
    <property type="entry name" value="SH3 DOMAIN SIGNALLING PROTEIN (AFU_ORTHOLOGUE AFUA_5G07670)"/>
    <property type="match status" value="1"/>
</dbReference>
<dbReference type="GO" id="GO:0051666">
    <property type="term" value="P:actin cortical patch localization"/>
    <property type="evidence" value="ECO:0007669"/>
    <property type="project" value="InterPro"/>
</dbReference>
<dbReference type="GO" id="GO:0008289">
    <property type="term" value="F:lipid binding"/>
    <property type="evidence" value="ECO:0007669"/>
    <property type="project" value="TreeGrafter"/>
</dbReference>
<dbReference type="InterPro" id="IPR036028">
    <property type="entry name" value="SH3-like_dom_sf"/>
</dbReference>
<dbReference type="Gene3D" id="2.30.30.40">
    <property type="entry name" value="SH3 Domains"/>
    <property type="match status" value="1"/>
</dbReference>
<comment type="function">
    <text evidence="1">Component of the ESCRT-0 complex which is the sorting receptor for ubiquitinated cargo proteins at the multivesicular body (MVB).</text>
</comment>
<comment type="subcellular location">
    <subcellularLocation>
        <location evidence="2">Endosome membrane</location>
        <topology evidence="2">Peripheral membrane protein</topology>
        <orientation evidence="2">Cytoplasmic side</orientation>
    </subcellularLocation>
</comment>
<reference evidence="14 15" key="1">
    <citation type="journal article" date="2016" name="Fungal Biol.">
        <title>The genome of Xylona heveae provides a window into fungal endophytism.</title>
        <authorList>
            <person name="Gazis R."/>
            <person name="Kuo A."/>
            <person name="Riley R."/>
            <person name="LaButti K."/>
            <person name="Lipzen A."/>
            <person name="Lin J."/>
            <person name="Amirebrahimi M."/>
            <person name="Hesse C.N."/>
            <person name="Spatafora J.W."/>
            <person name="Henrissat B."/>
            <person name="Hainaut M."/>
            <person name="Grigoriev I.V."/>
            <person name="Hibbett D.S."/>
        </authorList>
    </citation>
    <scope>NUCLEOTIDE SEQUENCE [LARGE SCALE GENOMIC DNA]</scope>
    <source>
        <strain evidence="14 15">TC161</strain>
    </source>
</reference>
<keyword evidence="8" id="KW-0967">Endosome</keyword>
<gene>
    <name evidence="14" type="ORF">L228DRAFT_247452</name>
</gene>
<sequence length="528" mass="57382">MLTVKRGIGRLVPKSVDASEVATLIKDFDNADKMLAKIVDGSKAWRDGWIAILTTQSNLANEFDSLYNPIVGAGDYSGPAPAQTPQINIDRTNSLKEAYNEVKADLLEEVNKIDGQLIRPAMNARDSLQPMKKTIKRREEKKLDFERAQNRFEGYRKKTSRSDREVANMAKAEEELHRATEEYNTADDRLKSALPPLLAAIFSLLPEFLASQVMTQNTLLAQVYTVLHNYCQQHGFQSPPPGMEQVVSAWEESFKPLQAEAEGGLKTLANGKAVQQPMELTQQSRGGSLTGLNIRNGFAQRRASSQSTTQRPSLSPSPSSSRLDRAESPPPPLPGARPRIGGLSPSRSPSYGGSSAPPLPGPRPKIGSLSPSPSASHNDSYTPPLPGPRPKIGTHSSASSSTMLSRAISPKPGFATPSSGEYYTPSLEPTQSSSAQSNDYFNRGRNPSSSATSPMPAKKKPPPPPPKKKPTFNYVVAIYDFTGQNKGDLSFQEGDRIRVIKETSDAGWFQGELRGVTGTYPGNYCQPA</sequence>
<name>A0A165H5G6_XYLHT</name>
<organism evidence="14 15">
    <name type="scientific">Xylona heveae (strain CBS 132557 / TC161)</name>
    <dbReference type="NCBI Taxonomy" id="1328760"/>
    <lineage>
        <taxon>Eukaryota</taxon>
        <taxon>Fungi</taxon>
        <taxon>Dikarya</taxon>
        <taxon>Ascomycota</taxon>
        <taxon>Pezizomycotina</taxon>
        <taxon>Xylonomycetes</taxon>
        <taxon>Xylonales</taxon>
        <taxon>Xylonaceae</taxon>
        <taxon>Xylona</taxon>
    </lineage>
</organism>
<evidence type="ECO:0000313" key="15">
    <source>
        <dbReference type="Proteomes" id="UP000076632"/>
    </source>
</evidence>
<evidence type="ECO:0000313" key="14">
    <source>
        <dbReference type="EMBL" id="KZF23011.1"/>
    </source>
</evidence>
<dbReference type="Proteomes" id="UP000076632">
    <property type="component" value="Unassembled WGS sequence"/>
</dbReference>
<accession>A0A165H5G6</accession>
<feature type="compositionally biased region" description="Polar residues" evidence="11">
    <location>
        <begin position="369"/>
        <end position="381"/>
    </location>
</feature>
<dbReference type="OrthoDB" id="10255128at2759"/>
<dbReference type="AlphaFoldDB" id="A0A165H5G6"/>
<dbReference type="PRINTS" id="PR00452">
    <property type="entry name" value="SH3DOMAIN"/>
</dbReference>
<evidence type="ECO:0000256" key="3">
    <source>
        <dbReference type="ARBA" id="ARBA00009666"/>
    </source>
</evidence>
<feature type="region of interest" description="Disordered" evidence="11">
    <location>
        <begin position="300"/>
        <end position="471"/>
    </location>
</feature>
<dbReference type="GO" id="GO:0097320">
    <property type="term" value="P:plasma membrane tubulation"/>
    <property type="evidence" value="ECO:0007669"/>
    <property type="project" value="TreeGrafter"/>
</dbReference>
<proteinExistence type="inferred from homology"/>
<dbReference type="OMA" id="MLAHYYT"/>